<keyword evidence="3" id="KW-1185">Reference proteome</keyword>
<comment type="caution">
    <text evidence="2">The sequence shown here is derived from an EMBL/GenBank/DDBJ whole genome shotgun (WGS) entry which is preliminary data.</text>
</comment>
<evidence type="ECO:0000313" key="2">
    <source>
        <dbReference type="EMBL" id="CAD0113475.1"/>
    </source>
</evidence>
<keyword evidence="1" id="KW-0472">Membrane</keyword>
<dbReference type="EMBL" id="CAINUL010000016">
    <property type="protein sequence ID" value="CAD0113475.1"/>
    <property type="molecule type" value="Genomic_DNA"/>
</dbReference>
<feature type="transmembrane region" description="Helical" evidence="1">
    <location>
        <begin position="42"/>
        <end position="62"/>
    </location>
</feature>
<protein>
    <submittedName>
        <fullName evidence="2">Uncharacterized protein</fullName>
    </submittedName>
</protein>
<gene>
    <name evidence="2" type="ORF">AWRI4620_LOCUS7730</name>
</gene>
<reference evidence="2" key="1">
    <citation type="submission" date="2020-06" db="EMBL/GenBank/DDBJ databases">
        <authorList>
            <person name="Onetto C."/>
        </authorList>
    </citation>
    <scope>NUCLEOTIDE SEQUENCE</scope>
</reference>
<dbReference type="Proteomes" id="UP000745764">
    <property type="component" value="Unassembled WGS sequence"/>
</dbReference>
<proteinExistence type="predicted"/>
<accession>A0A9N8PWT9</accession>
<organism evidence="2 3">
    <name type="scientific">Aureobasidium uvarum</name>
    <dbReference type="NCBI Taxonomy" id="2773716"/>
    <lineage>
        <taxon>Eukaryota</taxon>
        <taxon>Fungi</taxon>
        <taxon>Dikarya</taxon>
        <taxon>Ascomycota</taxon>
        <taxon>Pezizomycotina</taxon>
        <taxon>Dothideomycetes</taxon>
        <taxon>Dothideomycetidae</taxon>
        <taxon>Dothideales</taxon>
        <taxon>Saccotheciaceae</taxon>
        <taxon>Aureobasidium</taxon>
    </lineage>
</organism>
<keyword evidence="1" id="KW-0812">Transmembrane</keyword>
<evidence type="ECO:0000313" key="3">
    <source>
        <dbReference type="Proteomes" id="UP000745764"/>
    </source>
</evidence>
<dbReference type="AlphaFoldDB" id="A0A9N8PWT9"/>
<name>A0A9N8PWT9_9PEZI</name>
<sequence length="74" mass="7871">MADNNPPGQWALLAIANEAMQASSNHTSNNAGKDSSGISWSIVLKGFLPMLTIALGFAANYLVETTLPTSFLCW</sequence>
<keyword evidence="1" id="KW-1133">Transmembrane helix</keyword>
<evidence type="ECO:0000256" key="1">
    <source>
        <dbReference type="SAM" id="Phobius"/>
    </source>
</evidence>